<dbReference type="PANTHER" id="PTHR43649">
    <property type="entry name" value="ARABINOSE-BINDING PROTEIN-RELATED"/>
    <property type="match status" value="1"/>
</dbReference>
<accession>H8H072</accession>
<dbReference type="PANTHER" id="PTHR43649:SF12">
    <property type="entry name" value="DIACETYLCHITOBIOSE BINDING PROTEIN DASA"/>
    <property type="match status" value="1"/>
</dbReference>
<sequence length="494" mass="53419">MVVAFLRMSAPLRNRLPRLYADQVSQSNRSVKGFGWKPGRGGLPRRSHRSAHEKPVAELVVPRPFPPSEAQMKKMILLSALTLLTTAAAQTSLSGTVTVWSWDVAAKALQSTIPGFNKQYPNVKVEVVDLGNQNVYDRGLAGCAAGGADLPDVYSIENNEAEVFWARFPDCFTDLNTLGADKLVKNFPAFKWTELTANNKRYAMPWDSGPVVIFYRRDLYQQAGINPAAIRTWDDFLAAGKKLNTKFGNKVKIATIANGQDDEWFRMLANQNGCFYFNNAATQVTIAQPGCVTALSTIKKLNDAQVLATGDWGGQITGIKASKAASAIYGAWYEGTIRTNAPDQKGKWGVYLMPASKAGGPRAANLGGSALALPASSKNKAAAFAFMQYALGTAQGQVAMLKGEGLVPSLLSATKDPYVAQGQAYWGNQKVWQTILGTLGDVPQARGTQYFQDARQIMIVVQADYLKGKYKTAQEALNDAAKKISSATGLAVAK</sequence>
<feature type="region of interest" description="Disordered" evidence="1">
    <location>
        <begin position="31"/>
        <end position="51"/>
    </location>
</feature>
<dbReference type="HOGENOM" id="CLU_031285_2_4_0"/>
<evidence type="ECO:0000313" key="2">
    <source>
        <dbReference type="EMBL" id="AFD27124.1"/>
    </source>
</evidence>
<dbReference type="CDD" id="cd13585">
    <property type="entry name" value="PBP2_TMBP_like"/>
    <property type="match status" value="1"/>
</dbReference>
<dbReference type="AlphaFoldDB" id="H8H072"/>
<protein>
    <submittedName>
        <fullName evidence="2">Putative sugar ABC transporter, substrate-binding protein</fullName>
    </submittedName>
</protein>
<dbReference type="Pfam" id="PF01547">
    <property type="entry name" value="SBP_bac_1"/>
    <property type="match status" value="1"/>
</dbReference>
<reference evidence="2 3" key="1">
    <citation type="journal article" date="2012" name="PLoS ONE">
        <title>Genome sequence and transcriptome analysis of the radioresistant bacterium Deinococcus gobiensis: insights into the extreme environmental adaptations.</title>
        <authorList>
            <person name="Yuan M."/>
            <person name="Chen M."/>
            <person name="Zhang W."/>
            <person name="Lu W."/>
            <person name="Wang J."/>
            <person name="Yang M."/>
            <person name="Zhao P."/>
            <person name="Tang R."/>
            <person name="Li X."/>
            <person name="Hao Y."/>
            <person name="Zhou Z."/>
            <person name="Zhan Y."/>
            <person name="Yu H."/>
            <person name="Teng C."/>
            <person name="Yan Y."/>
            <person name="Ping S."/>
            <person name="Wang Y."/>
            <person name="Lin M."/>
        </authorList>
    </citation>
    <scope>NUCLEOTIDE SEQUENCE [LARGE SCALE GENOMIC DNA]</scope>
    <source>
        <strain evidence="3">DSM 21396 / JCM 16679 / CGMCC 1.7299 / I-0</strain>
        <plasmid evidence="2">P1</plasmid>
    </source>
</reference>
<organism evidence="2 3">
    <name type="scientific">Deinococcus gobiensis (strain DSM 21396 / JCM 16679 / CGMCC 1.7299 / I-0)</name>
    <dbReference type="NCBI Taxonomy" id="745776"/>
    <lineage>
        <taxon>Bacteria</taxon>
        <taxon>Thermotogati</taxon>
        <taxon>Deinococcota</taxon>
        <taxon>Deinococci</taxon>
        <taxon>Deinococcales</taxon>
        <taxon>Deinococcaceae</taxon>
        <taxon>Deinococcus</taxon>
    </lineage>
</organism>
<proteinExistence type="predicted"/>
<dbReference type="SUPFAM" id="SSF53850">
    <property type="entry name" value="Periplasmic binding protein-like II"/>
    <property type="match status" value="1"/>
</dbReference>
<name>H8H072_DEIGI</name>
<keyword evidence="2" id="KW-0614">Plasmid</keyword>
<evidence type="ECO:0000256" key="1">
    <source>
        <dbReference type="SAM" id="MobiDB-lite"/>
    </source>
</evidence>
<dbReference type="Gene3D" id="3.40.190.10">
    <property type="entry name" value="Periplasmic binding protein-like II"/>
    <property type="match status" value="1"/>
</dbReference>
<keyword evidence="3" id="KW-1185">Reference proteome</keyword>
<geneLocation type="plasmid" evidence="2 3">
    <name>P1</name>
</geneLocation>
<dbReference type="PATRIC" id="fig|745776.4.peg.3278"/>
<dbReference type="InterPro" id="IPR006059">
    <property type="entry name" value="SBP"/>
</dbReference>
<dbReference type="KEGG" id="dgo:DGo_PA0238"/>
<evidence type="ECO:0000313" key="3">
    <source>
        <dbReference type="Proteomes" id="UP000007575"/>
    </source>
</evidence>
<gene>
    <name evidence="2" type="ordered locus">DGo_PA0238</name>
</gene>
<dbReference type="Proteomes" id="UP000007575">
    <property type="component" value="Plasmid P1"/>
</dbReference>
<dbReference type="EMBL" id="CP002192">
    <property type="protein sequence ID" value="AFD27124.1"/>
    <property type="molecule type" value="Genomic_DNA"/>
</dbReference>
<dbReference type="InterPro" id="IPR050490">
    <property type="entry name" value="Bact_solute-bd_prot1"/>
</dbReference>